<protein>
    <submittedName>
        <fullName evidence="7">D-isomer specific 2-hydroxyacid dehydrogenase, NAD-binding protein</fullName>
    </submittedName>
</protein>
<evidence type="ECO:0000259" key="5">
    <source>
        <dbReference type="Pfam" id="PF00389"/>
    </source>
</evidence>
<dbReference type="InterPro" id="IPR036291">
    <property type="entry name" value="NAD(P)-bd_dom_sf"/>
</dbReference>
<dbReference type="InterPro" id="IPR029753">
    <property type="entry name" value="D-isomer_DH_CS"/>
</dbReference>
<evidence type="ECO:0000313" key="8">
    <source>
        <dbReference type="Proteomes" id="UP000059113"/>
    </source>
</evidence>
<dbReference type="PATRIC" id="fig|1648404.4.peg.1185"/>
<evidence type="ECO:0000313" key="7">
    <source>
        <dbReference type="EMBL" id="AKQ41626.1"/>
    </source>
</evidence>
<dbReference type="FunFam" id="3.40.50.720:FF:000041">
    <property type="entry name" value="D-3-phosphoglycerate dehydrogenase"/>
    <property type="match status" value="1"/>
</dbReference>
<organism evidence="7 8">
    <name type="scientific">Aurantiacibacter atlanticus</name>
    <dbReference type="NCBI Taxonomy" id="1648404"/>
    <lineage>
        <taxon>Bacteria</taxon>
        <taxon>Pseudomonadati</taxon>
        <taxon>Pseudomonadota</taxon>
        <taxon>Alphaproteobacteria</taxon>
        <taxon>Sphingomonadales</taxon>
        <taxon>Erythrobacteraceae</taxon>
        <taxon>Aurantiacibacter</taxon>
    </lineage>
</organism>
<dbReference type="Pfam" id="PF02826">
    <property type="entry name" value="2-Hacid_dh_C"/>
    <property type="match status" value="1"/>
</dbReference>
<dbReference type="KEGG" id="ery:CP97_05670"/>
<dbReference type="GO" id="GO:0047545">
    <property type="term" value="F:(S)-2-hydroxyglutarate dehydrogenase activity"/>
    <property type="evidence" value="ECO:0007669"/>
    <property type="project" value="UniProtKB-ARBA"/>
</dbReference>
<dbReference type="Proteomes" id="UP000059113">
    <property type="component" value="Chromosome"/>
</dbReference>
<dbReference type="GO" id="GO:0004617">
    <property type="term" value="F:phosphoglycerate dehydrogenase activity"/>
    <property type="evidence" value="ECO:0007669"/>
    <property type="project" value="UniProtKB-ARBA"/>
</dbReference>
<gene>
    <name evidence="7" type="ORF">CP97_05670</name>
</gene>
<dbReference type="SUPFAM" id="SSF52283">
    <property type="entry name" value="Formate/glycerate dehydrogenase catalytic domain-like"/>
    <property type="match status" value="1"/>
</dbReference>
<proteinExistence type="inferred from homology"/>
<dbReference type="SUPFAM" id="SSF51735">
    <property type="entry name" value="NAD(P)-binding Rossmann-fold domains"/>
    <property type="match status" value="1"/>
</dbReference>
<keyword evidence="3" id="KW-0520">NAD</keyword>
<evidence type="ECO:0000256" key="4">
    <source>
        <dbReference type="RuleBase" id="RU003719"/>
    </source>
</evidence>
<dbReference type="OrthoDB" id="9793626at2"/>
<name>A0A0H4VFM8_9SPHN</name>
<dbReference type="PROSITE" id="PS00065">
    <property type="entry name" value="D_2_HYDROXYACID_DH_1"/>
    <property type="match status" value="1"/>
</dbReference>
<accession>A0A0H4VFM8</accession>
<dbReference type="PANTHER" id="PTHR43026">
    <property type="entry name" value="2-HYDROXYACID DEHYDROGENASE HOMOLOG 1-RELATED"/>
    <property type="match status" value="1"/>
</dbReference>
<feature type="domain" description="D-isomer specific 2-hydroxyacid dehydrogenase NAD-binding" evidence="6">
    <location>
        <begin position="106"/>
        <end position="302"/>
    </location>
</feature>
<dbReference type="InterPro" id="IPR006139">
    <property type="entry name" value="D-isomer_2_OHA_DH_cat_dom"/>
</dbReference>
<keyword evidence="2 4" id="KW-0560">Oxidoreductase</keyword>
<dbReference type="Gene3D" id="3.40.50.720">
    <property type="entry name" value="NAD(P)-binding Rossmann-like Domain"/>
    <property type="match status" value="2"/>
</dbReference>
<dbReference type="PROSITE" id="PS00670">
    <property type="entry name" value="D_2_HYDROXYACID_DH_2"/>
    <property type="match status" value="1"/>
</dbReference>
<dbReference type="GO" id="GO:0008720">
    <property type="term" value="F:D-lactate dehydrogenase (NAD+) activity"/>
    <property type="evidence" value="ECO:0007669"/>
    <property type="project" value="TreeGrafter"/>
</dbReference>
<evidence type="ECO:0000256" key="2">
    <source>
        <dbReference type="ARBA" id="ARBA00023002"/>
    </source>
</evidence>
<dbReference type="InterPro" id="IPR006140">
    <property type="entry name" value="D-isomer_DH_NAD-bd"/>
</dbReference>
<dbReference type="RefSeq" id="WP_048885139.1">
    <property type="nucleotide sequence ID" value="NZ_CP011310.1"/>
</dbReference>
<dbReference type="GO" id="GO:0051287">
    <property type="term" value="F:NAD binding"/>
    <property type="evidence" value="ECO:0007669"/>
    <property type="project" value="InterPro"/>
</dbReference>
<dbReference type="CDD" id="cd12187">
    <property type="entry name" value="LDH_like_1"/>
    <property type="match status" value="1"/>
</dbReference>
<keyword evidence="8" id="KW-1185">Reference proteome</keyword>
<sequence length="337" mass="36404">MKVVIFEAEEWEAEACRALSGAHELTCVNARLTPKEAALHRDAEAISTFVNSRLGADVLTEMPKLKLIATRSTGYDHIDLSWCAAHDIAIANVPDYGDVTVAEHSFALMLAAARHLVDAVERTRRGNFAQEDLRGIELRGKTLGVIGTGRIGRRAIEIARGFGMKVVAFDVMPDERAATDLGFRYLSFSDVLAAADILTLHLPATAETEDLISDAQFEQMKPGALLINTARGNIVSVPALVRALAGGKLRAAGLDVLPNEPLVREEAEVFRGPPLEKENLEALVANHVLLRFPNVIVTPHVAYNTHEAVARIVKTTIANIEAFAAGAPQNLVKLQGS</sequence>
<comment type="similarity">
    <text evidence="1 4">Belongs to the D-isomer specific 2-hydroxyacid dehydrogenase family.</text>
</comment>
<dbReference type="STRING" id="1648404.CP97_05670"/>
<dbReference type="GO" id="GO:0006564">
    <property type="term" value="P:L-serine biosynthetic process"/>
    <property type="evidence" value="ECO:0007669"/>
    <property type="project" value="UniProtKB-ARBA"/>
</dbReference>
<dbReference type="PANTHER" id="PTHR43026:SF1">
    <property type="entry name" value="2-HYDROXYACID DEHYDROGENASE HOMOLOG 1-RELATED"/>
    <property type="match status" value="1"/>
</dbReference>
<evidence type="ECO:0000259" key="6">
    <source>
        <dbReference type="Pfam" id="PF02826"/>
    </source>
</evidence>
<dbReference type="InterPro" id="IPR029752">
    <property type="entry name" value="D-isomer_DH_CS1"/>
</dbReference>
<dbReference type="AlphaFoldDB" id="A0A0H4VFM8"/>
<dbReference type="InterPro" id="IPR058205">
    <property type="entry name" value="D-LDH-like"/>
</dbReference>
<evidence type="ECO:0000256" key="1">
    <source>
        <dbReference type="ARBA" id="ARBA00005854"/>
    </source>
</evidence>
<reference evidence="8" key="2">
    <citation type="submission" date="2015-04" db="EMBL/GenBank/DDBJ databases">
        <title>The complete genome sequence of Erythrobacter sp. s21-N3.</title>
        <authorList>
            <person name="Zhuang L."/>
            <person name="Liu Y."/>
            <person name="Shao Z."/>
        </authorList>
    </citation>
    <scope>NUCLEOTIDE SEQUENCE [LARGE SCALE GENOMIC DNA]</scope>
    <source>
        <strain evidence="8">s21-N3</strain>
    </source>
</reference>
<feature type="domain" description="D-isomer specific 2-hydroxyacid dehydrogenase catalytic" evidence="5">
    <location>
        <begin position="4"/>
        <end position="332"/>
    </location>
</feature>
<dbReference type="EMBL" id="CP011310">
    <property type="protein sequence ID" value="AKQ41626.1"/>
    <property type="molecule type" value="Genomic_DNA"/>
</dbReference>
<reference evidence="7 8" key="1">
    <citation type="journal article" date="2015" name="Int. J. Syst. Evol. Microbiol.">
        <title>Erythrobacter atlanticus sp. nov., a bacterium from ocean sediment able to degrade polycyclic aromatic hydrocarbons.</title>
        <authorList>
            <person name="Zhuang L."/>
            <person name="Liu Y."/>
            <person name="Wang L."/>
            <person name="Wang W."/>
            <person name="Shao Z."/>
        </authorList>
    </citation>
    <scope>NUCLEOTIDE SEQUENCE [LARGE SCALE GENOMIC DNA]</scope>
    <source>
        <strain evidence="8">s21-N3</strain>
    </source>
</reference>
<evidence type="ECO:0000256" key="3">
    <source>
        <dbReference type="ARBA" id="ARBA00023027"/>
    </source>
</evidence>
<dbReference type="Pfam" id="PF00389">
    <property type="entry name" value="2-Hacid_dh"/>
    <property type="match status" value="1"/>
</dbReference>